<comment type="caution">
    <text evidence="2">The sequence shown here is derived from an EMBL/GenBank/DDBJ whole genome shotgun (WGS) entry which is preliminary data.</text>
</comment>
<evidence type="ECO:0000256" key="1">
    <source>
        <dbReference type="SAM" id="MobiDB-lite"/>
    </source>
</evidence>
<feature type="region of interest" description="Disordered" evidence="1">
    <location>
        <begin position="152"/>
        <end position="171"/>
    </location>
</feature>
<gene>
    <name evidence="2" type="ORF">PPERSA_03250</name>
</gene>
<organism evidence="2 3">
    <name type="scientific">Pseudocohnilembus persalinus</name>
    <name type="common">Ciliate</name>
    <dbReference type="NCBI Taxonomy" id="266149"/>
    <lineage>
        <taxon>Eukaryota</taxon>
        <taxon>Sar</taxon>
        <taxon>Alveolata</taxon>
        <taxon>Ciliophora</taxon>
        <taxon>Intramacronucleata</taxon>
        <taxon>Oligohymenophorea</taxon>
        <taxon>Scuticociliatia</taxon>
        <taxon>Philasterida</taxon>
        <taxon>Pseudocohnilembidae</taxon>
        <taxon>Pseudocohnilembus</taxon>
    </lineage>
</organism>
<dbReference type="AlphaFoldDB" id="A0A0V0QYJ7"/>
<reference evidence="2 3" key="1">
    <citation type="journal article" date="2015" name="Sci. Rep.">
        <title>Genome of the facultative scuticociliatosis pathogen Pseudocohnilembus persalinus provides insight into its virulence through horizontal gene transfer.</title>
        <authorList>
            <person name="Xiong J."/>
            <person name="Wang G."/>
            <person name="Cheng J."/>
            <person name="Tian M."/>
            <person name="Pan X."/>
            <person name="Warren A."/>
            <person name="Jiang C."/>
            <person name="Yuan D."/>
            <person name="Miao W."/>
        </authorList>
    </citation>
    <scope>NUCLEOTIDE SEQUENCE [LARGE SCALE GENOMIC DNA]</scope>
    <source>
        <strain evidence="2">36N120E</strain>
    </source>
</reference>
<dbReference type="Proteomes" id="UP000054937">
    <property type="component" value="Unassembled WGS sequence"/>
</dbReference>
<evidence type="ECO:0000313" key="2">
    <source>
        <dbReference type="EMBL" id="KRX07417.1"/>
    </source>
</evidence>
<sequence>MNENLSIRFPTQEQINNSQSKKPVVINQIISPPLEQQIQTKNKQNSSQFKINIQNQDESKSFSQNQNQYIYDNDSQYHQFSQNDNLNNSTNIKDQQQSNQKDTSRVKQSFDLDLQNLNQNLEKWELFQKNIQQQLSSMEKKLEKSDNNIEDISNASFNNQSPPQAKQKYFNNNNSKNQQFLQVPLYNYGEQKASSQEENLQSMSQSQLDQYFQKIKNQSSNQEQSEQFSRQKYYQQQLSPEKISVIQKNQTEILQSKNLEKILNQKKQNEKKNLTDSNMNNNNIKQTHENVKINSQNDDLHKYDQNENQNINEQQQIQNQFYQDELFQKQNSSDFQNDRIQQKEKNFGIIQNDPPSFSNINQFQNGIQQNKNNDNQIKQLLKTPIIENKLQLELSSIKLDYNQNTNQIHNQQALKIPKFNYDTAQKNKSILSQQKNQVQSKSKDGQGNKIWTQGQISTENNLFVPTLSSQSYISQLKQSLNSKITFASNLLQQKKYSESIPLLEEIENIIKQQQQNKDQSQNDFLYQCYKDQISSLHYLKSDCFIKLEMYKEALNHAETGLELIISDQTQQCWLKKVGFLSFIVQVAIQQKDQEKSIRCLQLLQEIVEIRLDLMSQEEKIELHIFIIQGFLKIKKQSKFD</sequence>
<feature type="region of interest" description="Disordered" evidence="1">
    <location>
        <begin position="82"/>
        <end position="106"/>
    </location>
</feature>
<feature type="compositionally biased region" description="Polar residues" evidence="1">
    <location>
        <begin position="82"/>
        <end position="101"/>
    </location>
</feature>
<evidence type="ECO:0008006" key="4">
    <source>
        <dbReference type="Google" id="ProtNLM"/>
    </source>
</evidence>
<dbReference type="InParanoid" id="A0A0V0QYJ7"/>
<name>A0A0V0QYJ7_PSEPJ</name>
<protein>
    <recommendedName>
        <fullName evidence="4">Tetratricopeptide repeat protein</fullName>
    </recommendedName>
</protein>
<dbReference type="SUPFAM" id="SSF48452">
    <property type="entry name" value="TPR-like"/>
    <property type="match status" value="1"/>
</dbReference>
<accession>A0A0V0QYJ7</accession>
<proteinExistence type="predicted"/>
<dbReference type="InterPro" id="IPR011990">
    <property type="entry name" value="TPR-like_helical_dom_sf"/>
</dbReference>
<feature type="region of interest" description="Disordered" evidence="1">
    <location>
        <begin position="1"/>
        <end position="21"/>
    </location>
</feature>
<evidence type="ECO:0000313" key="3">
    <source>
        <dbReference type="Proteomes" id="UP000054937"/>
    </source>
</evidence>
<dbReference type="EMBL" id="LDAU01000083">
    <property type="protein sequence ID" value="KRX07417.1"/>
    <property type="molecule type" value="Genomic_DNA"/>
</dbReference>
<keyword evidence="3" id="KW-1185">Reference proteome</keyword>